<gene>
    <name evidence="3" type="ORF">KDD17_01200</name>
</gene>
<dbReference type="Proteomes" id="UP000683291">
    <property type="component" value="Chromosome 1"/>
</dbReference>
<evidence type="ECO:0000313" key="4">
    <source>
        <dbReference type="Proteomes" id="UP000683291"/>
    </source>
</evidence>
<dbReference type="InterPro" id="IPR008207">
    <property type="entry name" value="Sig_transdc_His_kin_Hpt_dom"/>
</dbReference>
<evidence type="ECO:0000256" key="1">
    <source>
        <dbReference type="ARBA" id="ARBA00023012"/>
    </source>
</evidence>
<dbReference type="Pfam" id="PF01627">
    <property type="entry name" value="Hpt"/>
    <property type="match status" value="1"/>
</dbReference>
<sequence length="116" mass="12652">MNAAALELPGLDKIRARFVEMLEERSSRIAQHALAAWDAETAEEINRNLSDAKDILHQIAGSAGTVGFPELGAMAQECEMEIIAHLDGEYADLAVCPGQIIWRIDGFVASCLELRT</sequence>
<reference evidence="3" key="1">
    <citation type="submission" date="2021-04" db="EMBL/GenBank/DDBJ databases">
        <title>Complete genome sequence for Sulfitobacter sp. strain JK7-1.</title>
        <authorList>
            <person name="Park S.-J."/>
        </authorList>
    </citation>
    <scope>NUCLEOTIDE SEQUENCE</scope>
    <source>
        <strain evidence="3">JK7-1</strain>
    </source>
</reference>
<dbReference type="EMBL" id="CP073581">
    <property type="protein sequence ID" value="QUJ76713.1"/>
    <property type="molecule type" value="Genomic_DNA"/>
</dbReference>
<dbReference type="AlphaFoldDB" id="A0A975PME4"/>
<evidence type="ECO:0000313" key="3">
    <source>
        <dbReference type="EMBL" id="QUJ76713.1"/>
    </source>
</evidence>
<dbReference type="GO" id="GO:0004672">
    <property type="term" value="F:protein kinase activity"/>
    <property type="evidence" value="ECO:0007669"/>
    <property type="project" value="UniProtKB-ARBA"/>
</dbReference>
<organism evidence="3 4">
    <name type="scientific">Sulfitobacter albidus</name>
    <dbReference type="NCBI Taxonomy" id="2829501"/>
    <lineage>
        <taxon>Bacteria</taxon>
        <taxon>Pseudomonadati</taxon>
        <taxon>Pseudomonadota</taxon>
        <taxon>Alphaproteobacteria</taxon>
        <taxon>Rhodobacterales</taxon>
        <taxon>Roseobacteraceae</taxon>
        <taxon>Sulfitobacter</taxon>
    </lineage>
</organism>
<dbReference type="InterPro" id="IPR036641">
    <property type="entry name" value="HPT_dom_sf"/>
</dbReference>
<evidence type="ECO:0000259" key="2">
    <source>
        <dbReference type="Pfam" id="PF01627"/>
    </source>
</evidence>
<keyword evidence="4" id="KW-1185">Reference proteome</keyword>
<accession>A0A975PME4</accession>
<dbReference type="Gene3D" id="1.20.120.160">
    <property type="entry name" value="HPT domain"/>
    <property type="match status" value="1"/>
</dbReference>
<name>A0A975PME4_9RHOB</name>
<proteinExistence type="predicted"/>
<dbReference type="GO" id="GO:0000160">
    <property type="term" value="P:phosphorelay signal transduction system"/>
    <property type="evidence" value="ECO:0007669"/>
    <property type="project" value="UniProtKB-KW"/>
</dbReference>
<protein>
    <submittedName>
        <fullName evidence="3">Hpt domain-containing protein</fullName>
    </submittedName>
</protein>
<dbReference type="RefSeq" id="WP_212704910.1">
    <property type="nucleotide sequence ID" value="NZ_CP073581.1"/>
</dbReference>
<keyword evidence="1" id="KW-0902">Two-component regulatory system</keyword>
<feature type="domain" description="HPt" evidence="2">
    <location>
        <begin position="14"/>
        <end position="80"/>
    </location>
</feature>
<dbReference type="KEGG" id="sual:KDD17_01200"/>
<dbReference type="SUPFAM" id="SSF47226">
    <property type="entry name" value="Histidine-containing phosphotransfer domain, HPT domain"/>
    <property type="match status" value="1"/>
</dbReference>